<keyword evidence="15" id="KW-0175">Coiled coil</keyword>
<proteinExistence type="predicted"/>
<dbReference type="Proteomes" id="UP000765507">
    <property type="component" value="Unassembled WGS sequence"/>
</dbReference>
<dbReference type="OrthoDB" id="5800423at2759"/>
<keyword evidence="11" id="KW-0539">Nucleus</keyword>
<dbReference type="GO" id="GO:0008270">
    <property type="term" value="F:zinc ion binding"/>
    <property type="evidence" value="ECO:0007669"/>
    <property type="project" value="UniProtKB-KW"/>
</dbReference>
<dbReference type="GO" id="GO:0005737">
    <property type="term" value="C:cytoplasm"/>
    <property type="evidence" value="ECO:0007669"/>
    <property type="project" value="UniProtKB-SubCell"/>
</dbReference>
<comment type="caution">
    <text evidence="17">The sequence shown here is derived from an EMBL/GenBank/DDBJ whole genome shotgun (WGS) entry which is preliminary data.</text>
</comment>
<evidence type="ECO:0000313" key="18">
    <source>
        <dbReference type="Proteomes" id="UP000765507"/>
    </source>
</evidence>
<evidence type="ECO:0000256" key="8">
    <source>
        <dbReference type="ARBA" id="ARBA00022782"/>
    </source>
</evidence>
<gene>
    <name evidence="17" type="primary">RNF17</name>
    <name evidence="17" type="ORF">G0U57_008086</name>
</gene>
<dbReference type="FunFam" id="2.30.30.140:FF:000114">
    <property type="entry name" value="RING finger protein 17"/>
    <property type="match status" value="1"/>
</dbReference>
<feature type="domain" description="Tudor" evidence="16">
    <location>
        <begin position="818"/>
        <end position="876"/>
    </location>
</feature>
<evidence type="ECO:0000256" key="2">
    <source>
        <dbReference type="ARBA" id="ARBA00004496"/>
    </source>
</evidence>
<keyword evidence="10" id="KW-0744">Spermatogenesis</keyword>
<dbReference type="GO" id="GO:0005634">
    <property type="term" value="C:nucleus"/>
    <property type="evidence" value="ECO:0007669"/>
    <property type="project" value="UniProtKB-SubCell"/>
</dbReference>
<dbReference type="SUPFAM" id="SSF57850">
    <property type="entry name" value="RING/U-box"/>
    <property type="match status" value="1"/>
</dbReference>
<dbReference type="SUPFAM" id="SSF50199">
    <property type="entry name" value="Staphylococcal nuclease"/>
    <property type="match status" value="1"/>
</dbReference>
<dbReference type="InterPro" id="IPR047845">
    <property type="entry name" value="RNF17-like_TUDOR_rpt1"/>
</dbReference>
<organism evidence="17 18">
    <name type="scientific">Chelydra serpentina</name>
    <name type="common">Snapping turtle</name>
    <name type="synonym">Testudo serpentina</name>
    <dbReference type="NCBI Taxonomy" id="8475"/>
    <lineage>
        <taxon>Eukaryota</taxon>
        <taxon>Metazoa</taxon>
        <taxon>Chordata</taxon>
        <taxon>Craniata</taxon>
        <taxon>Vertebrata</taxon>
        <taxon>Euteleostomi</taxon>
        <taxon>Archelosauria</taxon>
        <taxon>Testudinata</taxon>
        <taxon>Testudines</taxon>
        <taxon>Cryptodira</taxon>
        <taxon>Durocryptodira</taxon>
        <taxon>Americhelydia</taxon>
        <taxon>Chelydroidea</taxon>
        <taxon>Chelydridae</taxon>
        <taxon>Chelydra</taxon>
    </lineage>
</organism>
<dbReference type="CDD" id="cd20414">
    <property type="entry name" value="Tudor_TDRD4_rpt1"/>
    <property type="match status" value="1"/>
</dbReference>
<evidence type="ECO:0000256" key="10">
    <source>
        <dbReference type="ARBA" id="ARBA00022871"/>
    </source>
</evidence>
<evidence type="ECO:0000256" key="3">
    <source>
        <dbReference type="ARBA" id="ARBA00022473"/>
    </source>
</evidence>
<keyword evidence="7" id="KW-0863">Zinc-finger</keyword>
<dbReference type="CDD" id="cd20418">
    <property type="entry name" value="Tudor_TDRD4_rpt5"/>
    <property type="match status" value="1"/>
</dbReference>
<evidence type="ECO:0000256" key="1">
    <source>
        <dbReference type="ARBA" id="ARBA00004123"/>
    </source>
</evidence>
<dbReference type="InterPro" id="IPR002999">
    <property type="entry name" value="Tudor"/>
</dbReference>
<comment type="subunit">
    <text evidence="13">Interacts with MXD1, MXD3, MXD4, MXI1 and PIWIL1. Self-associates.</text>
</comment>
<dbReference type="SMART" id="SM00333">
    <property type="entry name" value="TUDOR"/>
    <property type="match status" value="4"/>
</dbReference>
<feature type="coiled-coil region" evidence="15">
    <location>
        <begin position="93"/>
        <end position="120"/>
    </location>
</feature>
<dbReference type="PANTHER" id="PTHR16442:SF1">
    <property type="entry name" value="RING FINGER PROTEIN 17"/>
    <property type="match status" value="1"/>
</dbReference>
<keyword evidence="18" id="KW-1185">Reference proteome</keyword>
<evidence type="ECO:0000259" key="16">
    <source>
        <dbReference type="PROSITE" id="PS50304"/>
    </source>
</evidence>
<feature type="domain" description="Tudor" evidence="16">
    <location>
        <begin position="1054"/>
        <end position="1113"/>
    </location>
</feature>
<keyword evidence="3" id="KW-0217">Developmental protein</keyword>
<dbReference type="EMBL" id="JAHGAV010000215">
    <property type="protein sequence ID" value="KAG6928443.1"/>
    <property type="molecule type" value="Genomic_DNA"/>
</dbReference>
<dbReference type="GO" id="GO:0007283">
    <property type="term" value="P:spermatogenesis"/>
    <property type="evidence" value="ECO:0007669"/>
    <property type="project" value="UniProtKB-KW"/>
</dbReference>
<dbReference type="Gene3D" id="2.30.30.140">
    <property type="match status" value="5"/>
</dbReference>
<dbReference type="InterPro" id="IPR035437">
    <property type="entry name" value="SNase_OB-fold_sf"/>
</dbReference>
<reference evidence="17 18" key="1">
    <citation type="journal article" date="2020" name="G3 (Bethesda)">
        <title>Draft Genome of the Common Snapping Turtle, Chelydra serpentina, a Model for Phenotypic Plasticity in Reptiles.</title>
        <authorList>
            <person name="Das D."/>
            <person name="Singh S.K."/>
            <person name="Bierstedt J."/>
            <person name="Erickson A."/>
            <person name="Galli G.L.J."/>
            <person name="Crossley D.A. 2nd"/>
            <person name="Rhen T."/>
        </authorList>
    </citation>
    <scope>NUCLEOTIDE SEQUENCE [LARGE SCALE GENOMIC DNA]</scope>
    <source>
        <strain evidence="17">KW</strain>
    </source>
</reference>
<evidence type="ECO:0000256" key="7">
    <source>
        <dbReference type="ARBA" id="ARBA00022771"/>
    </source>
</evidence>
<dbReference type="CDD" id="cd20415">
    <property type="entry name" value="Tudor_TDRD4_rpt2"/>
    <property type="match status" value="1"/>
</dbReference>
<dbReference type="PROSITE" id="PS50304">
    <property type="entry name" value="TUDOR"/>
    <property type="match status" value="4"/>
</dbReference>
<feature type="domain" description="Tudor" evidence="16">
    <location>
        <begin position="1322"/>
        <end position="1379"/>
    </location>
</feature>
<dbReference type="SUPFAM" id="SSF63748">
    <property type="entry name" value="Tudor/PWWP/MBT"/>
    <property type="match status" value="5"/>
</dbReference>
<dbReference type="CDD" id="cd20417">
    <property type="entry name" value="Tudor_TDRD4_rpt4"/>
    <property type="match status" value="1"/>
</dbReference>
<dbReference type="Pfam" id="PF00567">
    <property type="entry name" value="TUDOR"/>
    <property type="match status" value="5"/>
</dbReference>
<keyword evidence="9" id="KW-0862">Zinc</keyword>
<name>A0A8T1SIJ1_CHESE</name>
<evidence type="ECO:0000256" key="15">
    <source>
        <dbReference type="SAM" id="Coils"/>
    </source>
</evidence>
<evidence type="ECO:0000256" key="5">
    <source>
        <dbReference type="ARBA" id="ARBA00022723"/>
    </source>
</evidence>
<evidence type="ECO:0000256" key="11">
    <source>
        <dbReference type="ARBA" id="ARBA00023242"/>
    </source>
</evidence>
<dbReference type="InterPro" id="IPR047850">
    <property type="entry name" value="RNF17-like_TUDOR_rpt5"/>
</dbReference>
<evidence type="ECO:0000256" key="6">
    <source>
        <dbReference type="ARBA" id="ARBA00022737"/>
    </source>
</evidence>
<keyword evidence="5" id="KW-0479">Metal-binding</keyword>
<dbReference type="InterPro" id="IPR017907">
    <property type="entry name" value="Znf_RING_CS"/>
</dbReference>
<evidence type="ECO:0000256" key="13">
    <source>
        <dbReference type="ARBA" id="ARBA00062119"/>
    </source>
</evidence>
<feature type="domain" description="Tudor" evidence="16">
    <location>
        <begin position="1569"/>
        <end position="1629"/>
    </location>
</feature>
<dbReference type="GO" id="GO:0030154">
    <property type="term" value="P:cell differentiation"/>
    <property type="evidence" value="ECO:0007669"/>
    <property type="project" value="UniProtKB-KW"/>
</dbReference>
<feature type="non-terminal residue" evidence="17">
    <location>
        <position position="1"/>
    </location>
</feature>
<dbReference type="InterPro" id="IPR047847">
    <property type="entry name" value="RNF17-like_TUDOR_rpt2"/>
</dbReference>
<protein>
    <recommendedName>
        <fullName evidence="14">RING finger protein 17</fullName>
    </recommendedName>
</protein>
<dbReference type="InterPro" id="IPR047849">
    <property type="entry name" value="RNF17-like_TUDOR_rpt4"/>
</dbReference>
<evidence type="ECO:0000256" key="4">
    <source>
        <dbReference type="ARBA" id="ARBA00022490"/>
    </source>
</evidence>
<dbReference type="Gene3D" id="2.40.50.90">
    <property type="match status" value="4"/>
</dbReference>
<evidence type="ECO:0000313" key="17">
    <source>
        <dbReference type="EMBL" id="KAG6928443.1"/>
    </source>
</evidence>
<keyword evidence="6" id="KW-0677">Repeat</keyword>
<comment type="function">
    <text evidence="12">Seems to be involved in regulation of transcriptional activity of MYC. In vitro, inhibits DNA-binding activity of Mad-MAX heterodimers. Can recruit Mad transcriptional repressors (MXD1, MXD3, MXD4 and MXI1) to the cytoplasm. May be involved in spermiogenesis.</text>
</comment>
<sequence>VLQVGRREMAEARDEPHGRRRLRGRLCVGCSRRGTIVSQDLISSGARHHALQCGHIFCELCLSVTQESSIIVCLDCEAITTVNTNQVDDYVEEELYTRKLQAAKQSLQTLQDNLTRSNRGNNYLCHMLKQDINSEESQENHLGHNERDEDCDLYDLLSPKMEVDFEQGICIRNLQALKRNYIPDVKEKNVQSTYSDYHLNLKPVWITSAVDMDNKTVQDIDEALWITAFNLERLKTAEKMLGYLESKVKEEEDRIVDIMDKKFDNLITSLQSRKRKLHAELVKNTDDNVANIIKAKQYIEEKKNNLSGAMRLAKELKITPSLRTCCDLNQVIHNLKLTVEGELSRVDTLKERTSLRFLMNCDEITSIFKNIGKIELEVPTKCCPGDDGQSILMVSNQGEVSDCDTYLSVEKNKFTTLVRGNEAETLIQQELDVHTEVKNVQLYKLITTPSQKGILTLPQMMSSPDVIIEEIMEDDQETHSTEYLKDTHRKNLSQKKFIPFGQRAGSPELVFVSHVINPCHFYIRRYSQRKTAIFLEEKLSHFCSSKSSYLSPSDILELGARIFINSKENGMWCRGTITELIPLESKNKGKPGGSTKYKIDDVAVMQVFLEDFGNSEVLVGSGIGGVPVLRPEQVAPQNLVVNDVCVFIRKPDPCIEAQLRDIPPLAVQCSLKDIVPKNSNDGWEEEVKTEFLRMVNNKAVIMEVFREEDGVLIVDLKKPPVNKIRSDMPVSLKDALVFTEFARFRSQLPSQLENNMALQYCPPTLPEEMTEVSIVVCHINSPSDFYFQLIESLDFLVLMKKIEEVYKNDDGENLEILCPVEGQACIAKFEDGVWYRAKITGLLGHQEVEVKYVDFGNTSKITLKDMRKIKDEILSPPEKAIRSKLAYIESYKGGNEWSREAKERFEEMTQDKFMLCSVISISQDNVLSVELFDSPDVLGKRSSSLNSQLVKEELASYVLGYTKSSATEHNEVWDPSPEEIFETETLDILNFKNIKSLQNEDLRSLSNKELQVRISHVVSPNKIFVQWLSSERLLKSLQEKMAAIYENSKFEQVKWESDMYCAIRIHDLNQWQRGKISRVVSETTVEVVLYDYGAKEIVNIICLRKLDEKLKPIGTLALECSLVDIRPAGGSKQWTATACDCISYYLTGAVANIIIQENDGSEPLPVKIFCNDEAGQHIDISEYLMKKGLAFRNKRTHEIDISDADHVKPLEVPSKQESPCLNELIPETECTPKCLVPEKEVTLSINEPKEHESKKLVLKSRMDGAYKPPIIPDMKEFQAIISCIGDDGTIYMVPKSLESELNKLMTDIQNNVKCLGLLEPYCWKKEEACVVRGSDTMWYRGKVIEVVGGTIRVQYMDYGYIEKIPQCHLYPVVLYADIPTFCIPCQLYKTVPVGNFWQQDAVELLQELLTKRVVEIHLLECPDNPWGKISVNLYFDGMSLSSFMTYHKHCIFEDCQDISNLEIINYSEKCFVDHCKISYEELLLSEAGAPVLPPYTMLTLPIPGELFPVSVKHLVSPNEMYICLESAEGLNQQSDTEDDGVSWDLESESLDQVLKHCNQNVESLPFLTDFRTEMPCLAEYNDGLWYRAKLLSIKEFDPVNILIQFVDYGSTEKLPTSRLRQIPSHLMQYPAQAVRVLLAGFKPPLYDTEKKRIPYCPEWSMQALWAMMDCLQGKKLYASTVTQSPEHTVFLYEDERCLVHMKLVEMGLADLDQ</sequence>
<evidence type="ECO:0000256" key="14">
    <source>
        <dbReference type="ARBA" id="ARBA00072636"/>
    </source>
</evidence>
<keyword evidence="8" id="KW-0221">Differentiation</keyword>
<keyword evidence="4" id="KW-0963">Cytoplasm</keyword>
<evidence type="ECO:0000256" key="12">
    <source>
        <dbReference type="ARBA" id="ARBA00057086"/>
    </source>
</evidence>
<comment type="subcellular location">
    <subcellularLocation>
        <location evidence="2">Cytoplasm</location>
    </subcellularLocation>
    <subcellularLocation>
        <location evidence="1">Nucleus</location>
    </subcellularLocation>
</comment>
<accession>A0A8T1SIJ1</accession>
<dbReference type="PROSITE" id="PS00518">
    <property type="entry name" value="ZF_RING_1"/>
    <property type="match status" value="1"/>
</dbReference>
<evidence type="ECO:0000256" key="9">
    <source>
        <dbReference type="ARBA" id="ARBA00022833"/>
    </source>
</evidence>
<dbReference type="PANTHER" id="PTHR16442">
    <property type="entry name" value="RING FINGER PROTEIN 17"/>
    <property type="match status" value="1"/>
</dbReference>